<accession>A0ABR4I028</accession>
<organism evidence="1 2">
    <name type="scientific">Aspergillus granulosus</name>
    <dbReference type="NCBI Taxonomy" id="176169"/>
    <lineage>
        <taxon>Eukaryota</taxon>
        <taxon>Fungi</taxon>
        <taxon>Dikarya</taxon>
        <taxon>Ascomycota</taxon>
        <taxon>Pezizomycotina</taxon>
        <taxon>Eurotiomycetes</taxon>
        <taxon>Eurotiomycetidae</taxon>
        <taxon>Eurotiales</taxon>
        <taxon>Aspergillaceae</taxon>
        <taxon>Aspergillus</taxon>
        <taxon>Aspergillus subgen. Nidulantes</taxon>
    </lineage>
</organism>
<dbReference type="EMBL" id="JBFXLT010000005">
    <property type="protein sequence ID" value="KAL2821108.1"/>
    <property type="molecule type" value="Genomic_DNA"/>
</dbReference>
<name>A0ABR4I028_9EURO</name>
<keyword evidence="2" id="KW-1185">Reference proteome</keyword>
<dbReference type="Proteomes" id="UP001610334">
    <property type="component" value="Unassembled WGS sequence"/>
</dbReference>
<proteinExistence type="predicted"/>
<gene>
    <name evidence="1" type="ORF">BJX63DRAFT_256325</name>
</gene>
<evidence type="ECO:0000313" key="1">
    <source>
        <dbReference type="EMBL" id="KAL2821108.1"/>
    </source>
</evidence>
<evidence type="ECO:0000313" key="2">
    <source>
        <dbReference type="Proteomes" id="UP001610334"/>
    </source>
</evidence>
<protein>
    <submittedName>
        <fullName evidence="1">Uncharacterized protein</fullName>
    </submittedName>
</protein>
<comment type="caution">
    <text evidence="1">The sequence shown here is derived from an EMBL/GenBank/DDBJ whole genome shotgun (WGS) entry which is preliminary data.</text>
</comment>
<reference evidence="1 2" key="1">
    <citation type="submission" date="2024-07" db="EMBL/GenBank/DDBJ databases">
        <title>Section-level genome sequencing and comparative genomics of Aspergillus sections Usti and Cavernicolus.</title>
        <authorList>
            <consortium name="Lawrence Berkeley National Laboratory"/>
            <person name="Nybo J.L."/>
            <person name="Vesth T.C."/>
            <person name="Theobald S."/>
            <person name="Frisvad J.C."/>
            <person name="Larsen T.O."/>
            <person name="Kjaerboelling I."/>
            <person name="Rothschild-Mancinelli K."/>
            <person name="Lyhne E.K."/>
            <person name="Kogle M.E."/>
            <person name="Barry K."/>
            <person name="Clum A."/>
            <person name="Na H."/>
            <person name="Ledsgaard L."/>
            <person name="Lin J."/>
            <person name="Lipzen A."/>
            <person name="Kuo A."/>
            <person name="Riley R."/>
            <person name="Mondo S."/>
            <person name="Labutti K."/>
            <person name="Haridas S."/>
            <person name="Pangalinan J."/>
            <person name="Salamov A.A."/>
            <person name="Simmons B.A."/>
            <person name="Magnuson J.K."/>
            <person name="Chen J."/>
            <person name="Drula E."/>
            <person name="Henrissat B."/>
            <person name="Wiebenga A."/>
            <person name="Lubbers R.J."/>
            <person name="Gomes A.C."/>
            <person name="Makela M.R."/>
            <person name="Stajich J."/>
            <person name="Grigoriev I.V."/>
            <person name="Mortensen U.H."/>
            <person name="De Vries R.P."/>
            <person name="Baker S.E."/>
            <person name="Andersen M.R."/>
        </authorList>
    </citation>
    <scope>NUCLEOTIDE SEQUENCE [LARGE SCALE GENOMIC DNA]</scope>
    <source>
        <strain evidence="1 2">CBS 588.65</strain>
    </source>
</reference>
<sequence>MEERDGISMAGPWCQQSSRLRWKSKLRGARFLGKEAVMIFFIRFSTNSTLLPCLVESGCLTLSDEANLPAFTKDMQRGKISVVVET</sequence>